<dbReference type="Proteomes" id="UP001233999">
    <property type="component" value="Unassembled WGS sequence"/>
</dbReference>
<keyword evidence="1" id="KW-0472">Membrane</keyword>
<keyword evidence="1" id="KW-1133">Transmembrane helix</keyword>
<feature type="transmembrane region" description="Helical" evidence="1">
    <location>
        <begin position="154"/>
        <end position="179"/>
    </location>
</feature>
<gene>
    <name evidence="2" type="ORF">L9F63_017317</name>
</gene>
<keyword evidence="3" id="KW-1185">Reference proteome</keyword>
<feature type="transmembrane region" description="Helical" evidence="1">
    <location>
        <begin position="84"/>
        <end position="108"/>
    </location>
</feature>
<accession>A0AAD7ZZV9</accession>
<keyword evidence="1" id="KW-0812">Transmembrane</keyword>
<protein>
    <submittedName>
        <fullName evidence="2">Uncharacterized protein</fullName>
    </submittedName>
</protein>
<sequence length="188" mass="21133">MSHTVTVRTTRRTFFDRTIVEPCCCPHVSTPQGALQISQIVLGTVCVGVGIYYGLEYNDDFTARAAGVIRSLLQPESSDESKPVFFFILMSTAFLINTLCLFFSSFFYNTACVIHKTTYAILYHFIAFCLLLAASIVLIVNIDKNVIKSYRDGYYYQPFLAVGILGVINSVFYLLSVLISCRSYWSSI</sequence>
<evidence type="ECO:0000313" key="3">
    <source>
        <dbReference type="Proteomes" id="UP001233999"/>
    </source>
</evidence>
<name>A0AAD7ZZV9_DIPPU</name>
<feature type="transmembrane region" description="Helical" evidence="1">
    <location>
        <begin position="120"/>
        <end position="142"/>
    </location>
</feature>
<reference evidence="2" key="1">
    <citation type="journal article" date="2023" name="IScience">
        <title>Live-bearing cockroach genome reveals convergent evolutionary mechanisms linked to viviparity in insects and beyond.</title>
        <authorList>
            <person name="Fouks B."/>
            <person name="Harrison M.C."/>
            <person name="Mikhailova A.A."/>
            <person name="Marchal E."/>
            <person name="English S."/>
            <person name="Carruthers M."/>
            <person name="Jennings E.C."/>
            <person name="Chiamaka E.L."/>
            <person name="Frigard R.A."/>
            <person name="Pippel M."/>
            <person name="Attardo G.M."/>
            <person name="Benoit J.B."/>
            <person name="Bornberg-Bauer E."/>
            <person name="Tobe S.S."/>
        </authorList>
    </citation>
    <scope>NUCLEOTIDE SEQUENCE</scope>
    <source>
        <strain evidence="2">Stay&amp;Tobe</strain>
    </source>
</reference>
<comment type="caution">
    <text evidence="2">The sequence shown here is derived from an EMBL/GenBank/DDBJ whole genome shotgun (WGS) entry which is preliminary data.</text>
</comment>
<proteinExistence type="predicted"/>
<dbReference type="AlphaFoldDB" id="A0AAD7ZZV9"/>
<dbReference type="EMBL" id="JASPKZ010004937">
    <property type="protein sequence ID" value="KAJ9589500.1"/>
    <property type="molecule type" value="Genomic_DNA"/>
</dbReference>
<organism evidence="2 3">
    <name type="scientific">Diploptera punctata</name>
    <name type="common">Pacific beetle cockroach</name>
    <dbReference type="NCBI Taxonomy" id="6984"/>
    <lineage>
        <taxon>Eukaryota</taxon>
        <taxon>Metazoa</taxon>
        <taxon>Ecdysozoa</taxon>
        <taxon>Arthropoda</taxon>
        <taxon>Hexapoda</taxon>
        <taxon>Insecta</taxon>
        <taxon>Pterygota</taxon>
        <taxon>Neoptera</taxon>
        <taxon>Polyneoptera</taxon>
        <taxon>Dictyoptera</taxon>
        <taxon>Blattodea</taxon>
        <taxon>Blaberoidea</taxon>
        <taxon>Blaberidae</taxon>
        <taxon>Diplopterinae</taxon>
        <taxon>Diploptera</taxon>
    </lineage>
</organism>
<reference evidence="2" key="2">
    <citation type="submission" date="2023-05" db="EMBL/GenBank/DDBJ databases">
        <authorList>
            <person name="Fouks B."/>
        </authorList>
    </citation>
    <scope>NUCLEOTIDE SEQUENCE</scope>
    <source>
        <strain evidence="2">Stay&amp;Tobe</strain>
        <tissue evidence="2">Testes</tissue>
    </source>
</reference>
<evidence type="ECO:0000256" key="1">
    <source>
        <dbReference type="SAM" id="Phobius"/>
    </source>
</evidence>
<evidence type="ECO:0000313" key="2">
    <source>
        <dbReference type="EMBL" id="KAJ9589500.1"/>
    </source>
</evidence>